<dbReference type="HOGENOM" id="CLU_155189_0_0_11"/>
<organism evidence="1 2">
    <name type="scientific">Mobiluncus curtisii ATCC 51333</name>
    <dbReference type="NCBI Taxonomy" id="887326"/>
    <lineage>
        <taxon>Bacteria</taxon>
        <taxon>Bacillati</taxon>
        <taxon>Actinomycetota</taxon>
        <taxon>Actinomycetes</taxon>
        <taxon>Actinomycetales</taxon>
        <taxon>Actinomycetaceae</taxon>
        <taxon>Mobiluncus</taxon>
    </lineage>
</organism>
<dbReference type="Proteomes" id="UP000005573">
    <property type="component" value="Unassembled WGS sequence"/>
</dbReference>
<dbReference type="AlphaFoldDB" id="E6LZE1"/>
<proteinExistence type="predicted"/>
<dbReference type="EMBL" id="AEPY01000009">
    <property type="protein sequence ID" value="EFU79997.1"/>
    <property type="molecule type" value="Genomic_DNA"/>
</dbReference>
<accession>E6LZE1</accession>
<reference evidence="1 2" key="1">
    <citation type="submission" date="2010-12" db="EMBL/GenBank/DDBJ databases">
        <authorList>
            <person name="Muzny D."/>
            <person name="Qin X."/>
            <person name="Deng J."/>
            <person name="Jiang H."/>
            <person name="Liu Y."/>
            <person name="Qu J."/>
            <person name="Song X.-Z."/>
            <person name="Zhang L."/>
            <person name="Thornton R."/>
            <person name="Coyle M."/>
            <person name="Francisco L."/>
            <person name="Jackson L."/>
            <person name="Javaid M."/>
            <person name="Korchina V."/>
            <person name="Kovar C."/>
            <person name="Mata R."/>
            <person name="Mathew T."/>
            <person name="Ngo R."/>
            <person name="Nguyen L."/>
            <person name="Nguyen N."/>
            <person name="Okwuonu G."/>
            <person name="Ongeri F."/>
            <person name="Pham C."/>
            <person name="Simmons D."/>
            <person name="Wilczek-Boney K."/>
            <person name="Hale W."/>
            <person name="Jakkamsetti A."/>
            <person name="Pham P."/>
            <person name="Ruth R."/>
            <person name="San Lucas F."/>
            <person name="Warren J."/>
            <person name="Zhang J."/>
            <person name="Zhao Z."/>
            <person name="Zhou C."/>
            <person name="Zhu D."/>
            <person name="Lee S."/>
            <person name="Bess C."/>
            <person name="Blankenburg K."/>
            <person name="Forbes L."/>
            <person name="Fu Q."/>
            <person name="Gubbala S."/>
            <person name="Hirani K."/>
            <person name="Jayaseelan J.C."/>
            <person name="Lara F."/>
            <person name="Munidasa M."/>
            <person name="Palculict T."/>
            <person name="Patil S."/>
            <person name="Pu L.-L."/>
            <person name="Saada N."/>
            <person name="Tang L."/>
            <person name="Weissenberger G."/>
            <person name="Zhu Y."/>
            <person name="Hemphill L."/>
            <person name="Shang Y."/>
            <person name="Youmans B."/>
            <person name="Ayvaz T."/>
            <person name="Ross M."/>
            <person name="Santibanez J."/>
            <person name="Aqrawi P."/>
            <person name="Gross S."/>
            <person name="Joshi V."/>
            <person name="Fowler G."/>
            <person name="Nazareth L."/>
            <person name="Reid J."/>
            <person name="Worley K."/>
            <person name="Petrosino J."/>
            <person name="Highlander S."/>
            <person name="Gibbs R."/>
        </authorList>
    </citation>
    <scope>NUCLEOTIDE SEQUENCE [LARGE SCALE GENOMIC DNA]</scope>
    <source>
        <strain evidence="1 2">ATCC 51333</strain>
    </source>
</reference>
<name>E6LZE1_9ACTO</name>
<comment type="caution">
    <text evidence="1">The sequence shown here is derived from an EMBL/GenBank/DDBJ whole genome shotgun (WGS) entry which is preliminary data.</text>
</comment>
<evidence type="ECO:0000313" key="1">
    <source>
        <dbReference type="EMBL" id="EFU79997.1"/>
    </source>
</evidence>
<sequence length="136" mass="16106">MQFTYTKFRLAFPVTGKGFYVNTQSGKTEKTLRTGINEEEVSAMSNLIQILKDYDTYVFSHLSDEAQSLIESDRAEDDPWMEVDDFLQFALLDSVEVPEKLLRDTEYEVNTAWDEELQLRTLNWIQQHMEKHEWRT</sequence>
<protein>
    <submittedName>
        <fullName evidence="1">Uncharacterized protein</fullName>
    </submittedName>
</protein>
<gene>
    <name evidence="1" type="ORF">HMPREF0388_1228</name>
</gene>
<evidence type="ECO:0000313" key="2">
    <source>
        <dbReference type="Proteomes" id="UP000005573"/>
    </source>
</evidence>